<reference evidence="2" key="1">
    <citation type="submission" date="2018-06" db="EMBL/GenBank/DDBJ databases">
        <authorList>
            <person name="Zhirakovskaya E."/>
        </authorList>
    </citation>
    <scope>NUCLEOTIDE SEQUENCE</scope>
</reference>
<name>A0A3B0SDX9_9ZZZZ</name>
<gene>
    <name evidence="2" type="ORF">MNBD_ALPHA02-1267</name>
</gene>
<dbReference type="AlphaFoldDB" id="A0A3B0SDX9"/>
<evidence type="ECO:0000313" key="2">
    <source>
        <dbReference type="EMBL" id="VAV93235.1"/>
    </source>
</evidence>
<dbReference type="EMBL" id="UOED01000080">
    <property type="protein sequence ID" value="VAV93235.1"/>
    <property type="molecule type" value="Genomic_DNA"/>
</dbReference>
<keyword evidence="1" id="KW-0812">Transmembrane</keyword>
<feature type="transmembrane region" description="Helical" evidence="1">
    <location>
        <begin position="23"/>
        <end position="41"/>
    </location>
</feature>
<evidence type="ECO:0000256" key="1">
    <source>
        <dbReference type="SAM" id="Phobius"/>
    </source>
</evidence>
<protein>
    <submittedName>
        <fullName evidence="2">Uncharacterized protein</fullName>
    </submittedName>
</protein>
<accession>A0A3B0SDX9</accession>
<keyword evidence="1" id="KW-1133">Transmembrane helix</keyword>
<keyword evidence="1" id="KW-0472">Membrane</keyword>
<sequence length="62" mass="7282">MPVINLKPDNLNEKNRKFAQSELFPAVVFLLGAIVFTRFGLNRSEHKIIQDELLRRKRMKEA</sequence>
<proteinExistence type="predicted"/>
<organism evidence="2">
    <name type="scientific">hydrothermal vent metagenome</name>
    <dbReference type="NCBI Taxonomy" id="652676"/>
    <lineage>
        <taxon>unclassified sequences</taxon>
        <taxon>metagenomes</taxon>
        <taxon>ecological metagenomes</taxon>
    </lineage>
</organism>